<feature type="compositionally biased region" description="Basic residues" evidence="1">
    <location>
        <begin position="20"/>
        <end position="47"/>
    </location>
</feature>
<dbReference type="AlphaFoldDB" id="A0A382TCN4"/>
<protein>
    <submittedName>
        <fullName evidence="2">Uncharacterized protein</fullName>
    </submittedName>
</protein>
<accession>A0A382TCN4</accession>
<dbReference type="EMBL" id="UINC01135559">
    <property type="protein sequence ID" value="SVD19783.1"/>
    <property type="molecule type" value="Genomic_DNA"/>
</dbReference>
<sequence>MSIYLLPEGESIALPAMAPAHKKAKNTKAKTTRKKPAEKKAVARKSKSLKERRAP</sequence>
<feature type="non-terminal residue" evidence="2">
    <location>
        <position position="55"/>
    </location>
</feature>
<name>A0A382TCN4_9ZZZZ</name>
<proteinExistence type="predicted"/>
<organism evidence="2">
    <name type="scientific">marine metagenome</name>
    <dbReference type="NCBI Taxonomy" id="408172"/>
    <lineage>
        <taxon>unclassified sequences</taxon>
        <taxon>metagenomes</taxon>
        <taxon>ecological metagenomes</taxon>
    </lineage>
</organism>
<evidence type="ECO:0000313" key="2">
    <source>
        <dbReference type="EMBL" id="SVD19783.1"/>
    </source>
</evidence>
<gene>
    <name evidence="2" type="ORF">METZ01_LOCUS372637</name>
</gene>
<feature type="region of interest" description="Disordered" evidence="1">
    <location>
        <begin position="16"/>
        <end position="55"/>
    </location>
</feature>
<evidence type="ECO:0000256" key="1">
    <source>
        <dbReference type="SAM" id="MobiDB-lite"/>
    </source>
</evidence>
<reference evidence="2" key="1">
    <citation type="submission" date="2018-05" db="EMBL/GenBank/DDBJ databases">
        <authorList>
            <person name="Lanie J.A."/>
            <person name="Ng W.-L."/>
            <person name="Kazmierczak K.M."/>
            <person name="Andrzejewski T.M."/>
            <person name="Davidsen T.M."/>
            <person name="Wayne K.J."/>
            <person name="Tettelin H."/>
            <person name="Glass J.I."/>
            <person name="Rusch D."/>
            <person name="Podicherti R."/>
            <person name="Tsui H.-C.T."/>
            <person name="Winkler M.E."/>
        </authorList>
    </citation>
    <scope>NUCLEOTIDE SEQUENCE</scope>
</reference>